<evidence type="ECO:0000313" key="2">
    <source>
        <dbReference type="EMBL" id="BAI39908.1"/>
    </source>
</evidence>
<protein>
    <submittedName>
        <fullName evidence="2">Uncharacterized protein K0155E09.12</fullName>
    </submittedName>
</protein>
<feature type="compositionally biased region" description="Basic and acidic residues" evidence="1">
    <location>
        <begin position="15"/>
        <end position="31"/>
    </location>
</feature>
<dbReference type="EMBL" id="AP009091">
    <property type="protein sequence ID" value="BAI39908.1"/>
    <property type="molecule type" value="Genomic_DNA"/>
</dbReference>
<feature type="region of interest" description="Disordered" evidence="1">
    <location>
        <begin position="1"/>
        <end position="70"/>
    </location>
</feature>
<organism evidence="2">
    <name type="scientific">Oryza sativa subsp. indica</name>
    <name type="common">Rice</name>
    <dbReference type="NCBI Taxonomy" id="39946"/>
    <lineage>
        <taxon>Eukaryota</taxon>
        <taxon>Viridiplantae</taxon>
        <taxon>Streptophyta</taxon>
        <taxon>Embryophyta</taxon>
        <taxon>Tracheophyta</taxon>
        <taxon>Spermatophyta</taxon>
        <taxon>Magnoliopsida</taxon>
        <taxon>Liliopsida</taxon>
        <taxon>Poales</taxon>
        <taxon>Poaceae</taxon>
        <taxon>BOP clade</taxon>
        <taxon>Oryzoideae</taxon>
        <taxon>Oryzeae</taxon>
        <taxon>Oryzinae</taxon>
        <taxon>Oryza</taxon>
        <taxon>Oryza sativa</taxon>
    </lineage>
</organism>
<proteinExistence type="predicted"/>
<sequence>MAQRRKRRAPTGSGRRGELTDDTDDGGRDGGVDEDGDDLAIPTVAFPSDDDDRSGSGARLNSRRRRRCKG</sequence>
<accession>C8TFI6</accession>
<reference evidence="2" key="1">
    <citation type="journal article" date="2009" name="Plant J.">
        <title>Comparative analysis of complete orthologous centromeres from two subspecies of rice reveals rapid variation of centromere organization and structure.</title>
        <authorList>
            <person name="Wu J."/>
            <person name="Fujisawa M."/>
            <person name="Tian Z."/>
            <person name="Yamagata H."/>
            <person name="Kamiya K."/>
            <person name="Shibata M."/>
            <person name="Hosokawa S."/>
            <person name="Ito Y."/>
            <person name="Hamada M."/>
            <person name="Katagiri S."/>
            <person name="Kurita K."/>
            <person name="Yamamoto M."/>
            <person name="Kikuta A."/>
            <person name="Machita K."/>
            <person name="Karasawa W."/>
            <person name="Kanamori H."/>
            <person name="Namiki N."/>
            <person name="Mizuno H."/>
            <person name="Ma J."/>
            <person name="Sasaki T."/>
            <person name="Matsumoto T."/>
        </authorList>
    </citation>
    <scope>NUCLEOTIDE SEQUENCE</scope>
</reference>
<name>C8TFI6_ORYSI</name>
<gene>
    <name evidence="2" type="primary">K0155E09.12</name>
</gene>
<dbReference type="AlphaFoldDB" id="C8TFI6"/>
<evidence type="ECO:0000256" key="1">
    <source>
        <dbReference type="SAM" id="MobiDB-lite"/>
    </source>
</evidence>
<feature type="compositionally biased region" description="Basic residues" evidence="1">
    <location>
        <begin position="61"/>
        <end position="70"/>
    </location>
</feature>